<evidence type="ECO:0000259" key="5">
    <source>
        <dbReference type="PROSITE" id="PS50850"/>
    </source>
</evidence>
<keyword evidence="2 4" id="KW-1133">Transmembrane helix</keyword>
<dbReference type="GO" id="GO:0022857">
    <property type="term" value="F:transmembrane transporter activity"/>
    <property type="evidence" value="ECO:0007669"/>
    <property type="project" value="InterPro"/>
</dbReference>
<dbReference type="InterPro" id="IPR011701">
    <property type="entry name" value="MFS"/>
</dbReference>
<gene>
    <name evidence="6" type="ORF">GRI91_15260</name>
</gene>
<evidence type="ECO:0000256" key="2">
    <source>
        <dbReference type="ARBA" id="ARBA00022989"/>
    </source>
</evidence>
<feature type="transmembrane region" description="Helical" evidence="4">
    <location>
        <begin position="257"/>
        <end position="280"/>
    </location>
</feature>
<feature type="transmembrane region" description="Helical" evidence="4">
    <location>
        <begin position="57"/>
        <end position="80"/>
    </location>
</feature>
<feature type="transmembrane region" description="Helical" evidence="4">
    <location>
        <begin position="219"/>
        <end position="245"/>
    </location>
</feature>
<protein>
    <submittedName>
        <fullName evidence="6">MFS transporter</fullName>
    </submittedName>
</protein>
<dbReference type="PANTHER" id="PTHR23528:SF1">
    <property type="entry name" value="MAJOR FACILITATOR SUPERFAMILY (MFS) PROFILE DOMAIN-CONTAINING PROTEIN"/>
    <property type="match status" value="1"/>
</dbReference>
<dbReference type="Proteomes" id="UP000438476">
    <property type="component" value="Unassembled WGS sequence"/>
</dbReference>
<dbReference type="SUPFAM" id="SSF103473">
    <property type="entry name" value="MFS general substrate transporter"/>
    <property type="match status" value="1"/>
</dbReference>
<feature type="transmembrane region" description="Helical" evidence="4">
    <location>
        <begin position="117"/>
        <end position="137"/>
    </location>
</feature>
<feature type="transmembrane region" description="Helical" evidence="4">
    <location>
        <begin position="92"/>
        <end position="111"/>
    </location>
</feature>
<feature type="transmembrane region" description="Helical" evidence="4">
    <location>
        <begin position="18"/>
        <end position="37"/>
    </location>
</feature>
<evidence type="ECO:0000313" key="7">
    <source>
        <dbReference type="Proteomes" id="UP000438476"/>
    </source>
</evidence>
<evidence type="ECO:0000313" key="6">
    <source>
        <dbReference type="EMBL" id="MXO67122.1"/>
    </source>
</evidence>
<keyword evidence="1 4" id="KW-0812">Transmembrane</keyword>
<evidence type="ECO:0000256" key="1">
    <source>
        <dbReference type="ARBA" id="ARBA00022692"/>
    </source>
</evidence>
<keyword evidence="7" id="KW-1185">Reference proteome</keyword>
<dbReference type="CDD" id="cd06174">
    <property type="entry name" value="MFS"/>
    <property type="match status" value="1"/>
</dbReference>
<dbReference type="EMBL" id="WTYT01000007">
    <property type="protein sequence ID" value="MXO67122.1"/>
    <property type="molecule type" value="Genomic_DNA"/>
</dbReference>
<feature type="transmembrane region" description="Helical" evidence="4">
    <location>
        <begin position="352"/>
        <end position="373"/>
    </location>
</feature>
<dbReference type="InterPro" id="IPR036259">
    <property type="entry name" value="MFS_trans_sf"/>
</dbReference>
<sequence length="414" mass="43713">MNALAQLNTSYGNHRTKVLCGAFAAANAGATIGYLPLFAVFLPLKIEGLSETPSFNLYTLIAIVGTLTAMAANIFFGWLSDASVRAGHGRRGWISFGVAGLALSYLGFAYAQQVTLLFLSVMAIQIAANAILAPLLATMADEIPDNRKGITGGLMTLANPLAAAVAWLLLTLPAGNEILRFGALSAIVMLLLLPLLHIRARRLPASPDAMACRGPARRNLAVTWLARLCIQSAGNGLTLYLFFYFRTLQADLAASTTAGFLSQLLIAGYLLPLPFALALGRQSDLNGRRKPMLLCAAFIAAAGLITMALASASWAGAMGFLIYAVGAQIFMAIHAAFWMQSLPDADRRGRDLGILNLANTLPALIGALMAWFVARPDTFGPALALMAVIVAFGGVLMLLVDEHAPQADLPCPQG</sequence>
<feature type="transmembrane region" description="Helical" evidence="4">
    <location>
        <begin position="320"/>
        <end position="340"/>
    </location>
</feature>
<dbReference type="PROSITE" id="PS50850">
    <property type="entry name" value="MFS"/>
    <property type="match status" value="1"/>
</dbReference>
<feature type="transmembrane region" description="Helical" evidence="4">
    <location>
        <begin position="178"/>
        <end position="198"/>
    </location>
</feature>
<dbReference type="PANTHER" id="PTHR23528">
    <property type="match status" value="1"/>
</dbReference>
<name>A0A6I4T9Z8_9SPHN</name>
<dbReference type="OrthoDB" id="7428510at2"/>
<feature type="transmembrane region" description="Helical" evidence="4">
    <location>
        <begin position="379"/>
        <end position="400"/>
    </location>
</feature>
<accession>A0A6I4T9Z8</accession>
<dbReference type="Pfam" id="PF07690">
    <property type="entry name" value="MFS_1"/>
    <property type="match status" value="1"/>
</dbReference>
<evidence type="ECO:0000256" key="3">
    <source>
        <dbReference type="ARBA" id="ARBA00023136"/>
    </source>
</evidence>
<feature type="transmembrane region" description="Helical" evidence="4">
    <location>
        <begin position="292"/>
        <end position="314"/>
    </location>
</feature>
<reference evidence="6 7" key="1">
    <citation type="submission" date="2019-12" db="EMBL/GenBank/DDBJ databases">
        <title>Genomic-based taxomic classification of the family Erythrobacteraceae.</title>
        <authorList>
            <person name="Xu L."/>
        </authorList>
    </citation>
    <scope>NUCLEOTIDE SEQUENCE [LARGE SCALE GENOMIC DNA]</scope>
    <source>
        <strain evidence="6 7">LMG 29518</strain>
    </source>
</reference>
<dbReference type="RefSeq" id="WP_160737564.1">
    <property type="nucleotide sequence ID" value="NZ_WTYT01000007.1"/>
</dbReference>
<keyword evidence="3 4" id="KW-0472">Membrane</keyword>
<feature type="transmembrane region" description="Helical" evidence="4">
    <location>
        <begin position="149"/>
        <end position="172"/>
    </location>
</feature>
<dbReference type="InterPro" id="IPR020846">
    <property type="entry name" value="MFS_dom"/>
</dbReference>
<proteinExistence type="predicted"/>
<comment type="caution">
    <text evidence="6">The sequence shown here is derived from an EMBL/GenBank/DDBJ whole genome shotgun (WGS) entry which is preliminary data.</text>
</comment>
<dbReference type="AlphaFoldDB" id="A0A6I4T9Z8"/>
<organism evidence="6 7">
    <name type="scientific">Altericroceibacterium endophyticum</name>
    <dbReference type="NCBI Taxonomy" id="1808508"/>
    <lineage>
        <taxon>Bacteria</taxon>
        <taxon>Pseudomonadati</taxon>
        <taxon>Pseudomonadota</taxon>
        <taxon>Alphaproteobacteria</taxon>
        <taxon>Sphingomonadales</taxon>
        <taxon>Erythrobacteraceae</taxon>
        <taxon>Altericroceibacterium</taxon>
    </lineage>
</organism>
<dbReference type="Gene3D" id="1.20.1250.20">
    <property type="entry name" value="MFS general substrate transporter like domains"/>
    <property type="match status" value="2"/>
</dbReference>
<feature type="domain" description="Major facilitator superfamily (MFS) profile" evidence="5">
    <location>
        <begin position="17"/>
        <end position="405"/>
    </location>
</feature>
<evidence type="ECO:0000256" key="4">
    <source>
        <dbReference type="SAM" id="Phobius"/>
    </source>
</evidence>